<feature type="domain" description="T-box" evidence="8">
    <location>
        <begin position="93"/>
        <end position="271"/>
    </location>
</feature>
<protein>
    <recommendedName>
        <fullName evidence="8">T-box domain-containing protein</fullName>
    </recommendedName>
</protein>
<dbReference type="Proteomes" id="UP000215902">
    <property type="component" value="Unassembled WGS sequence"/>
</dbReference>
<feature type="compositionally biased region" description="Pro residues" evidence="7">
    <location>
        <begin position="473"/>
        <end position="489"/>
    </location>
</feature>
<evidence type="ECO:0000256" key="3">
    <source>
        <dbReference type="ARBA" id="ARBA00023125"/>
    </source>
</evidence>
<evidence type="ECO:0000256" key="7">
    <source>
        <dbReference type="SAM" id="MobiDB-lite"/>
    </source>
</evidence>
<organism evidence="9 10">
    <name type="scientific">Macrostomum lignano</name>
    <dbReference type="NCBI Taxonomy" id="282301"/>
    <lineage>
        <taxon>Eukaryota</taxon>
        <taxon>Metazoa</taxon>
        <taxon>Spiralia</taxon>
        <taxon>Lophotrochozoa</taxon>
        <taxon>Platyhelminthes</taxon>
        <taxon>Rhabditophora</taxon>
        <taxon>Macrostomorpha</taxon>
        <taxon>Macrostomida</taxon>
        <taxon>Macrostomidae</taxon>
        <taxon>Macrostomum</taxon>
    </lineage>
</organism>
<feature type="region of interest" description="Disordered" evidence="7">
    <location>
        <begin position="264"/>
        <end position="305"/>
    </location>
</feature>
<dbReference type="PANTHER" id="PTHR11267">
    <property type="entry name" value="T-BOX PROTEIN-RELATED"/>
    <property type="match status" value="1"/>
</dbReference>
<evidence type="ECO:0000313" key="10">
    <source>
        <dbReference type="Proteomes" id="UP000215902"/>
    </source>
</evidence>
<feature type="compositionally biased region" description="Low complexity" evidence="7">
    <location>
        <begin position="500"/>
        <end position="517"/>
    </location>
</feature>
<dbReference type="InterPro" id="IPR001699">
    <property type="entry name" value="TF_T-box"/>
</dbReference>
<keyword evidence="10" id="KW-1185">Reference proteome</keyword>
<evidence type="ECO:0000256" key="5">
    <source>
        <dbReference type="ARBA" id="ARBA00023242"/>
    </source>
</evidence>
<dbReference type="GO" id="GO:0005634">
    <property type="term" value="C:nucleus"/>
    <property type="evidence" value="ECO:0007669"/>
    <property type="project" value="UniProtKB-SubCell"/>
</dbReference>
<dbReference type="InterPro" id="IPR018186">
    <property type="entry name" value="TF_T-box_CS"/>
</dbReference>
<dbReference type="PROSITE" id="PS50252">
    <property type="entry name" value="TBOX_3"/>
    <property type="match status" value="1"/>
</dbReference>
<dbReference type="SMART" id="SM00425">
    <property type="entry name" value="TBOX"/>
    <property type="match status" value="1"/>
</dbReference>
<dbReference type="InterPro" id="IPR046360">
    <property type="entry name" value="T-box_DNA-bd"/>
</dbReference>
<keyword evidence="2" id="KW-0805">Transcription regulation</keyword>
<feature type="compositionally biased region" description="Low complexity" evidence="7">
    <location>
        <begin position="284"/>
        <end position="294"/>
    </location>
</feature>
<dbReference type="SUPFAM" id="SSF49417">
    <property type="entry name" value="p53-like transcription factors"/>
    <property type="match status" value="1"/>
</dbReference>
<dbReference type="GO" id="GO:0000785">
    <property type="term" value="C:chromatin"/>
    <property type="evidence" value="ECO:0007669"/>
    <property type="project" value="TreeGrafter"/>
</dbReference>
<comment type="caution">
    <text evidence="9">The sequence shown here is derived from an EMBL/GenBank/DDBJ whole genome shotgun (WGS) entry which is preliminary data.</text>
</comment>
<name>A0A267F251_9PLAT</name>
<evidence type="ECO:0000256" key="1">
    <source>
        <dbReference type="ARBA" id="ARBA00004123"/>
    </source>
</evidence>
<dbReference type="GO" id="GO:0045893">
    <property type="term" value="P:positive regulation of DNA-templated transcription"/>
    <property type="evidence" value="ECO:0007669"/>
    <property type="project" value="InterPro"/>
</dbReference>
<dbReference type="PROSITE" id="PS01283">
    <property type="entry name" value="TBOX_1"/>
    <property type="match status" value="1"/>
</dbReference>
<dbReference type="FunFam" id="2.60.40.820:FF:000016">
    <property type="entry name" value="T-box transcription factor TBX2-A"/>
    <property type="match status" value="1"/>
</dbReference>
<evidence type="ECO:0000256" key="4">
    <source>
        <dbReference type="ARBA" id="ARBA00023163"/>
    </source>
</evidence>
<dbReference type="PANTHER" id="PTHR11267:SF181">
    <property type="entry name" value="OPTOMOTOR-BLIND PROTEIN"/>
    <property type="match status" value="1"/>
</dbReference>
<dbReference type="PRINTS" id="PR00937">
    <property type="entry name" value="TBOX"/>
</dbReference>
<keyword evidence="4" id="KW-0804">Transcription</keyword>
<evidence type="ECO:0000256" key="6">
    <source>
        <dbReference type="PROSITE-ProRule" id="PRU00201"/>
    </source>
</evidence>
<feature type="compositionally biased region" description="Low complexity" evidence="7">
    <location>
        <begin position="463"/>
        <end position="472"/>
    </location>
</feature>
<accession>A0A267F251</accession>
<evidence type="ECO:0000256" key="2">
    <source>
        <dbReference type="ARBA" id="ARBA00023015"/>
    </source>
</evidence>
<dbReference type="GO" id="GO:0000978">
    <property type="term" value="F:RNA polymerase II cis-regulatory region sequence-specific DNA binding"/>
    <property type="evidence" value="ECO:0007669"/>
    <property type="project" value="InterPro"/>
</dbReference>
<dbReference type="PROSITE" id="PS01264">
    <property type="entry name" value="TBOX_2"/>
    <property type="match status" value="1"/>
</dbReference>
<keyword evidence="5 6" id="KW-0539">Nucleus</keyword>
<feature type="compositionally biased region" description="Basic and acidic residues" evidence="7">
    <location>
        <begin position="268"/>
        <end position="277"/>
    </location>
</feature>
<evidence type="ECO:0000313" key="9">
    <source>
        <dbReference type="EMBL" id="PAA67314.1"/>
    </source>
</evidence>
<dbReference type="STRING" id="282301.A0A267F251"/>
<dbReference type="GO" id="GO:0000981">
    <property type="term" value="F:DNA-binding transcription factor activity, RNA polymerase II-specific"/>
    <property type="evidence" value="ECO:0007669"/>
    <property type="project" value="TreeGrafter"/>
</dbReference>
<keyword evidence="3 6" id="KW-0238">DNA-binding</keyword>
<dbReference type="OrthoDB" id="7442607at2759"/>
<dbReference type="Gene3D" id="2.60.40.820">
    <property type="entry name" value="Transcription factor, T-box"/>
    <property type="match status" value="1"/>
</dbReference>
<dbReference type="CDD" id="cd20188">
    <property type="entry name" value="T-box_TBX2_3-like"/>
    <property type="match status" value="1"/>
</dbReference>
<comment type="subcellular location">
    <subcellularLocation>
        <location evidence="1 6">Nucleus</location>
    </subcellularLocation>
</comment>
<proteinExistence type="predicted"/>
<feature type="region of interest" description="Disordered" evidence="7">
    <location>
        <begin position="442"/>
        <end position="532"/>
    </location>
</feature>
<dbReference type="Pfam" id="PF00907">
    <property type="entry name" value="T-box"/>
    <property type="match status" value="1"/>
</dbReference>
<comment type="caution">
    <text evidence="6">Lacks conserved residue(s) required for the propagation of feature annotation.</text>
</comment>
<dbReference type="EMBL" id="NIVC01001494">
    <property type="protein sequence ID" value="PAA67314.1"/>
    <property type="molecule type" value="Genomic_DNA"/>
</dbReference>
<gene>
    <name evidence="9" type="ORF">BOX15_Mlig027737g1</name>
</gene>
<evidence type="ECO:0000259" key="8">
    <source>
        <dbReference type="PROSITE" id="PS50252"/>
    </source>
</evidence>
<dbReference type="InterPro" id="IPR036960">
    <property type="entry name" value="T-box_sf"/>
</dbReference>
<reference evidence="9 10" key="1">
    <citation type="submission" date="2017-06" db="EMBL/GenBank/DDBJ databases">
        <title>A platform for efficient transgenesis in Macrostomum lignano, a flatworm model organism for stem cell research.</title>
        <authorList>
            <person name="Berezikov E."/>
        </authorList>
    </citation>
    <scope>NUCLEOTIDE SEQUENCE [LARGE SCALE GENOMIC DNA]</scope>
    <source>
        <strain evidence="9">DV1</strain>
        <tissue evidence="9">Whole organism</tissue>
    </source>
</reference>
<dbReference type="GO" id="GO:0001708">
    <property type="term" value="P:cell fate specification"/>
    <property type="evidence" value="ECO:0007669"/>
    <property type="project" value="TreeGrafter"/>
</dbReference>
<dbReference type="InterPro" id="IPR008967">
    <property type="entry name" value="p53-like_TF_DNA-bd_sf"/>
</dbReference>
<dbReference type="AlphaFoldDB" id="A0A267F251"/>
<sequence length="532" mass="58237">MFDAPHFPSASSVRPLWSSRFPLPAPFGFPGGSGGGGGGGWLGRGLPADPLLQAYQHMGGQFPLPPSVTPQYLQQIRDEEKATRKKDNPEVELAELPLWRQFYELGTEMVITKSGRRMFPAFKLRVSGLDPKSKYILLMDVVPCDENRYKFHSGKWTVAGKADPEPAKRMYIHPDSPAAGEQWMSKVISFHKLKLTNNIADKHGYTVLNSMHKYRTRFHLVRADDLAKLPWCQVETHQFKETEFIAVTAYQNEKITQLKIDNNPFAKGFRDTGSGRRDNKKSRQQQSGQSGGQSDSEDSDDSSSLLAEAKEAGLRERHQLAMADSLLHHHHPHPRAGGHLEPPVLLPVSPMGRCFAGLKRPAADGASADLQDLPEDRRPRLEGWGSGRGGGSTIHHYRSAFDQHQQHQQHQLHHQLHHQPHQSCDFSCLAAAAVAAAASHCRSGGPARHHQLGGPPPPPLPRAPYGGLFWPGLFPPGPPASPPPMPPLPASQRSFEPLTSAGAASPASAASAAPAASPKKKKGFLIHQIMAD</sequence>